<keyword evidence="3" id="KW-1185">Reference proteome</keyword>
<evidence type="ECO:0000313" key="3">
    <source>
        <dbReference type="Proteomes" id="UP000806542"/>
    </source>
</evidence>
<accession>A0A9D5M0D0</accession>
<name>A0A9D5M0D0_9FIRM</name>
<dbReference type="GO" id="GO:0003677">
    <property type="term" value="F:DNA binding"/>
    <property type="evidence" value="ECO:0007669"/>
    <property type="project" value="InterPro"/>
</dbReference>
<dbReference type="SMART" id="SM00530">
    <property type="entry name" value="HTH_XRE"/>
    <property type="match status" value="1"/>
</dbReference>
<dbReference type="CDD" id="cd00093">
    <property type="entry name" value="HTH_XRE"/>
    <property type="match status" value="1"/>
</dbReference>
<dbReference type="Gene3D" id="1.10.260.40">
    <property type="entry name" value="lambda repressor-like DNA-binding domains"/>
    <property type="match status" value="1"/>
</dbReference>
<gene>
    <name evidence="2" type="ORF">INF28_12470</name>
</gene>
<comment type="caution">
    <text evidence="2">The sequence shown here is derived from an EMBL/GenBank/DDBJ whole genome shotgun (WGS) entry which is preliminary data.</text>
</comment>
<reference evidence="2" key="1">
    <citation type="submission" date="2020-10" db="EMBL/GenBank/DDBJ databases">
        <title>ChiBAC.</title>
        <authorList>
            <person name="Zenner C."/>
            <person name="Hitch T.C.A."/>
            <person name="Clavel T."/>
        </authorList>
    </citation>
    <scope>NUCLEOTIDE SEQUENCE</scope>
    <source>
        <strain evidence="2">DSM 107454</strain>
    </source>
</reference>
<dbReference type="SUPFAM" id="SSF47413">
    <property type="entry name" value="lambda repressor-like DNA-binding domains"/>
    <property type="match status" value="1"/>
</dbReference>
<dbReference type="Proteomes" id="UP000806542">
    <property type="component" value="Unassembled WGS sequence"/>
</dbReference>
<dbReference type="Pfam" id="PF01381">
    <property type="entry name" value="HTH_3"/>
    <property type="match status" value="1"/>
</dbReference>
<organism evidence="2 3">
    <name type="scientific">Ructibacterium gallinarum</name>
    <dbReference type="NCBI Taxonomy" id="2779355"/>
    <lineage>
        <taxon>Bacteria</taxon>
        <taxon>Bacillati</taxon>
        <taxon>Bacillota</taxon>
        <taxon>Clostridia</taxon>
        <taxon>Eubacteriales</taxon>
        <taxon>Oscillospiraceae</taxon>
        <taxon>Ructibacterium</taxon>
    </lineage>
</organism>
<sequence>MKEANSLKKFNYYDNKEKLRENIAYYVSEALCMKNITQKELAKYIGIDESSVSRSLRAERDFNVYELKCISEFLDITIDEIITGVLSKNREEHIRTRLNDYSINWLKSIEDVKPHLLEIINLILGHEEIANAMFEAIYLYAVSSISPTYFKNEGTVTERQARTLADDDLLLRYAIVGSFEEILKLIKKEYERIPDNYHKRRQEEQLHSIYESLRQNLQRVSDKSYEIDVENAEEILDFDKEAEEYNKN</sequence>
<dbReference type="InterPro" id="IPR010982">
    <property type="entry name" value="Lambda_DNA-bd_dom_sf"/>
</dbReference>
<feature type="domain" description="HTH cro/C1-type" evidence="1">
    <location>
        <begin position="27"/>
        <end position="81"/>
    </location>
</feature>
<evidence type="ECO:0000259" key="1">
    <source>
        <dbReference type="PROSITE" id="PS50943"/>
    </source>
</evidence>
<protein>
    <submittedName>
        <fullName evidence="2">Helix-turn-helix transcriptional regulator</fullName>
    </submittedName>
</protein>
<evidence type="ECO:0000313" key="2">
    <source>
        <dbReference type="EMBL" id="MBE5041266.1"/>
    </source>
</evidence>
<dbReference type="InterPro" id="IPR001387">
    <property type="entry name" value="Cro/C1-type_HTH"/>
</dbReference>
<dbReference type="AlphaFoldDB" id="A0A9D5M0D0"/>
<dbReference type="EMBL" id="JADCKB010000050">
    <property type="protein sequence ID" value="MBE5041266.1"/>
    <property type="molecule type" value="Genomic_DNA"/>
</dbReference>
<proteinExistence type="predicted"/>
<dbReference type="RefSeq" id="WP_226393796.1">
    <property type="nucleotide sequence ID" value="NZ_JADCKB010000050.1"/>
</dbReference>
<dbReference type="PROSITE" id="PS50943">
    <property type="entry name" value="HTH_CROC1"/>
    <property type="match status" value="1"/>
</dbReference>